<name>A0A8F8FM17_SALBN</name>
<feature type="compositionally biased region" description="Basic and acidic residues" evidence="1">
    <location>
        <begin position="93"/>
        <end position="108"/>
    </location>
</feature>
<dbReference type="InterPro" id="IPR029118">
    <property type="entry name" value="Ntox16"/>
</dbReference>
<feature type="domain" description="Novel toxin 16" evidence="2">
    <location>
        <begin position="111"/>
        <end position="192"/>
    </location>
</feature>
<dbReference type="Pfam" id="PF15523">
    <property type="entry name" value="Ntox16"/>
    <property type="match status" value="1"/>
</dbReference>
<evidence type="ECO:0000259" key="2">
    <source>
        <dbReference type="Pfam" id="PF15523"/>
    </source>
</evidence>
<protein>
    <recommendedName>
        <fullName evidence="2">Novel toxin 16 domain-containing protein</fullName>
    </recommendedName>
</protein>
<evidence type="ECO:0000256" key="1">
    <source>
        <dbReference type="SAM" id="MobiDB-lite"/>
    </source>
</evidence>
<reference evidence="3" key="1">
    <citation type="submission" date="2019-02" db="EMBL/GenBank/DDBJ databases">
        <title>Average Nucleotide Identity (ANI) for Rapid Identification of Enteric Bacteria using Whole Genome Sequence (WGS).</title>
        <authorList>
            <person name="Dinsmore B."/>
            <person name="Lane C."/>
            <person name="Rowe L."/>
        </authorList>
    </citation>
    <scope>NUCLEOTIDE SEQUENCE</scope>
    <source>
        <strain evidence="3">04-0440</strain>
    </source>
</reference>
<organism evidence="3">
    <name type="scientific">Salmonella bongori</name>
    <dbReference type="NCBI Taxonomy" id="54736"/>
    <lineage>
        <taxon>Bacteria</taxon>
        <taxon>Pseudomonadati</taxon>
        <taxon>Pseudomonadota</taxon>
        <taxon>Gammaproteobacteria</taxon>
        <taxon>Enterobacterales</taxon>
        <taxon>Enterobacteriaceae</taxon>
        <taxon>Salmonella</taxon>
    </lineage>
</organism>
<feature type="region of interest" description="Disordered" evidence="1">
    <location>
        <begin position="88"/>
        <end position="108"/>
    </location>
</feature>
<gene>
    <name evidence="3" type="ORF">EWI73_06435</name>
</gene>
<evidence type="ECO:0000313" key="3">
    <source>
        <dbReference type="EMBL" id="QXY83634.1"/>
    </source>
</evidence>
<proteinExistence type="predicted"/>
<sequence length="195" mass="22269">MMRIIWKPGYLINLKLRNDLYTIAQLEGNFVVRFFDIFNAHGIWKDIVLNTISQLSRVFVAKISIRTLAERRFGLLSSATIVENARQSQTDSYGRKVNPESDKLTNEHKTGVNSTPDELNYLQSEKNRLCNQSRACAPPPRMLKEEIFRRYQLNLACASVRKTINNSCFGGGDKTHMEEENKAYKTAADCSGLMK</sequence>
<accession>A0A8F8FM17</accession>
<dbReference type="RefSeq" id="WP_219349476.1">
    <property type="nucleotide sequence ID" value="NZ_CP035676.1"/>
</dbReference>
<dbReference type="AlphaFoldDB" id="A0A8F8FM17"/>
<dbReference type="EMBL" id="CP035676">
    <property type="protein sequence ID" value="QXY83634.1"/>
    <property type="molecule type" value="Genomic_DNA"/>
</dbReference>